<comment type="similarity">
    <text evidence="1">Belongs to the glycosyl hydrolase family 6.</text>
</comment>
<protein>
    <recommendedName>
        <fullName evidence="1">Glucanase</fullName>
        <ecNumber evidence="1">3.2.1.-</ecNumber>
    </recommendedName>
</protein>
<sequence>MNRFFVRLAIIPFLGIITVFLGNTSAAAEIPKVDCSKIKTLSPFYHNNSMQAVRVEQELRQKGDIESADTLEYISCVPQGTWFVGGDKSAVKSRASGIVRDAAAEGKIPVLVLYNAPAGNRNAWLSGVGDAGAYKEWVRAIAEGVGSNEAWVMLEPDAIALAGNLSGQDQNERFGQISDAISILKTYAPHVRVYIDGGHSSWKSEQAQADFLLRAGIEKADGFFTNVSHFRSTADEITYGKSVSGLVGGKHFVIDTSRNGKGSLNYEWCNPSGRAIGVRPTLNTGDPFVDAYLWIKLPGESDGTCNGGPSAGKFWLEYALGLVHEALTLSLFEEPLTMGTESSQAAPETVQEDNTAPTPITESTPIREQSFGTNESETHSLYKNESFFKRRTSYISVTEQLRSRFRSGT</sequence>
<keyword evidence="1" id="KW-0136">Cellulose degradation</keyword>
<comment type="caution">
    <text evidence="3">The sequence shown here is derived from an EMBL/GenBank/DDBJ whole genome shotgun (WGS) entry which is preliminary data.</text>
</comment>
<dbReference type="SUPFAM" id="SSF51989">
    <property type="entry name" value="Glycosyl hydrolases family 6, cellulases"/>
    <property type="match status" value="1"/>
</dbReference>
<dbReference type="PANTHER" id="PTHR34876:SF4">
    <property type="entry name" value="1,4-BETA-D-GLUCAN CELLOBIOHYDROLASE C-RELATED"/>
    <property type="match status" value="1"/>
</dbReference>
<dbReference type="InterPro" id="IPR036434">
    <property type="entry name" value="Beta_cellobiohydrolase_sf"/>
</dbReference>
<reference evidence="3 4" key="1">
    <citation type="journal article" date="2016" name="Nat. Commun.">
        <title>Thousands of microbial genomes shed light on interconnected biogeochemical processes in an aquifer system.</title>
        <authorList>
            <person name="Anantharaman K."/>
            <person name="Brown C.T."/>
            <person name="Hug L.A."/>
            <person name="Sharon I."/>
            <person name="Castelle C.J."/>
            <person name="Probst A.J."/>
            <person name="Thomas B.C."/>
            <person name="Singh A."/>
            <person name="Wilkins M.J."/>
            <person name="Karaoz U."/>
            <person name="Brodie E.L."/>
            <person name="Williams K.H."/>
            <person name="Hubbard S.S."/>
            <person name="Banfield J.F."/>
        </authorList>
    </citation>
    <scope>NUCLEOTIDE SEQUENCE [LARGE SCALE GENOMIC DNA]</scope>
</reference>
<keyword evidence="1" id="KW-0326">Glycosidase</keyword>
<dbReference type="Pfam" id="PF01341">
    <property type="entry name" value="Glyco_hydro_6"/>
    <property type="match status" value="1"/>
</dbReference>
<dbReference type="EC" id="3.2.1.-" evidence="1"/>
<evidence type="ECO:0000313" key="3">
    <source>
        <dbReference type="EMBL" id="OGZ42063.1"/>
    </source>
</evidence>
<keyword evidence="1" id="KW-0119">Carbohydrate metabolism</keyword>
<keyword evidence="1" id="KW-0624">Polysaccharide degradation</keyword>
<accession>A0A1G2FVI2</accession>
<name>A0A1G2FVI2_9BACT</name>
<dbReference type="Gene3D" id="3.20.20.40">
    <property type="entry name" value="1, 4-beta cellobiohydrolase"/>
    <property type="match status" value="1"/>
</dbReference>
<dbReference type="InterPro" id="IPR016288">
    <property type="entry name" value="Beta_cellobiohydrolase"/>
</dbReference>
<feature type="region of interest" description="Disordered" evidence="2">
    <location>
        <begin position="339"/>
        <end position="378"/>
    </location>
</feature>
<evidence type="ECO:0000313" key="4">
    <source>
        <dbReference type="Proteomes" id="UP000176700"/>
    </source>
</evidence>
<evidence type="ECO:0000256" key="2">
    <source>
        <dbReference type="SAM" id="MobiDB-lite"/>
    </source>
</evidence>
<dbReference type="AlphaFoldDB" id="A0A1G2FVI2"/>
<dbReference type="EMBL" id="MHNI01000021">
    <property type="protein sequence ID" value="OGZ42063.1"/>
    <property type="molecule type" value="Genomic_DNA"/>
</dbReference>
<organism evidence="3 4">
    <name type="scientific">Candidatus Ryanbacteria bacterium RIFCSPHIGHO2_01_45_13</name>
    <dbReference type="NCBI Taxonomy" id="1802112"/>
    <lineage>
        <taxon>Bacteria</taxon>
        <taxon>Candidatus Ryaniibacteriota</taxon>
    </lineage>
</organism>
<feature type="compositionally biased region" description="Polar residues" evidence="2">
    <location>
        <begin position="339"/>
        <end position="375"/>
    </location>
</feature>
<evidence type="ECO:0000256" key="1">
    <source>
        <dbReference type="RuleBase" id="RU361186"/>
    </source>
</evidence>
<gene>
    <name evidence="3" type="ORF">A2W41_01675</name>
</gene>
<dbReference type="GO" id="GO:0004553">
    <property type="term" value="F:hydrolase activity, hydrolyzing O-glycosyl compounds"/>
    <property type="evidence" value="ECO:0007669"/>
    <property type="project" value="InterPro"/>
</dbReference>
<dbReference type="Proteomes" id="UP000176700">
    <property type="component" value="Unassembled WGS sequence"/>
</dbReference>
<dbReference type="GO" id="GO:0030245">
    <property type="term" value="P:cellulose catabolic process"/>
    <property type="evidence" value="ECO:0007669"/>
    <property type="project" value="UniProtKB-KW"/>
</dbReference>
<dbReference type="PANTHER" id="PTHR34876">
    <property type="match status" value="1"/>
</dbReference>
<proteinExistence type="inferred from homology"/>
<keyword evidence="1" id="KW-0378">Hydrolase</keyword>
<dbReference type="PRINTS" id="PR00733">
    <property type="entry name" value="GLHYDRLASE6"/>
</dbReference>